<comment type="caution">
    <text evidence="2">The sequence shown here is derived from an EMBL/GenBank/DDBJ whole genome shotgun (WGS) entry which is preliminary data.</text>
</comment>
<dbReference type="RefSeq" id="WP_086105899.1">
    <property type="nucleotide sequence ID" value="NZ_NEKC01000001.1"/>
</dbReference>
<sequence length="537" mass="57106">MSRSKTSPAHTLSSIRVKLGRSTRPELVALLTALLVVALLLSVLSACAPRVASSTSSNSSLTGTVDILTPTGSNKFDSNTPLNTWTDMSDALYRSLRTQGFADTQITRSSASTLSSQIDQISRLITTYSGQTDRHSHVLLLAPVRAVDTDESRAIVQRYGDLVTQPDMTEDSVEYKNMSTSDQNQYTELTEKLASTLSKAQKMGMTVVLMAQKVPGFTENYYISFATAQSIARIQTDNLVKKLQLDKATTRDRVAIEMILPMNTGSEFTRTLFSTAWKILQPYFTTGVAYSPSGLLNADTTDEDWRDVTIARDNAESVTAALESRLVGKTSDGSASDMLESLQSPSGTPSGTFLNVNGILAFNDFSAQSVVSALSSIGFTGTSASVNPNITLESIVKTLTDNADVRKARVPAPADSAFSANSSSSSHSSSHSAAASTSSPLSWPVVTGYGAAIHTIPDIVNGKVWITTMEDRNASARAASALVKAICKGETTTTQLAKSVPDLTDTTITVSLVAVNADNLKKNLLDTGYISAADAGL</sequence>
<evidence type="ECO:0000313" key="2">
    <source>
        <dbReference type="EMBL" id="OTA30258.1"/>
    </source>
</evidence>
<evidence type="ECO:0008006" key="4">
    <source>
        <dbReference type="Google" id="ProtNLM"/>
    </source>
</evidence>
<gene>
    <name evidence="2" type="ORF">B9T39_00700</name>
</gene>
<evidence type="ECO:0000313" key="3">
    <source>
        <dbReference type="Proteomes" id="UP000243540"/>
    </source>
</evidence>
<dbReference type="Proteomes" id="UP000243540">
    <property type="component" value="Unassembled WGS sequence"/>
</dbReference>
<feature type="region of interest" description="Disordered" evidence="1">
    <location>
        <begin position="413"/>
        <end position="440"/>
    </location>
</feature>
<dbReference type="Gene3D" id="3.40.50.2300">
    <property type="match status" value="3"/>
</dbReference>
<dbReference type="STRING" id="1160091.B9T39_00700"/>
<name>A0A1Y2T0Z1_9BIFI</name>
<organism evidence="2 3">
    <name type="scientific">Alloscardovia macacae</name>
    <dbReference type="NCBI Taxonomy" id="1160091"/>
    <lineage>
        <taxon>Bacteria</taxon>
        <taxon>Bacillati</taxon>
        <taxon>Actinomycetota</taxon>
        <taxon>Actinomycetes</taxon>
        <taxon>Bifidobacteriales</taxon>
        <taxon>Bifidobacteriaceae</taxon>
        <taxon>Alloscardovia</taxon>
    </lineage>
</organism>
<evidence type="ECO:0000256" key="1">
    <source>
        <dbReference type="SAM" id="MobiDB-lite"/>
    </source>
</evidence>
<accession>A0A1Y2T0Z1</accession>
<dbReference type="EMBL" id="NEKC01000001">
    <property type="protein sequence ID" value="OTA30258.1"/>
    <property type="molecule type" value="Genomic_DNA"/>
</dbReference>
<protein>
    <recommendedName>
        <fullName evidence="4">Periplasmic binding protein domain-containing protein</fullName>
    </recommendedName>
</protein>
<dbReference type="AlphaFoldDB" id="A0A1Y2T0Z1"/>
<reference evidence="2 3" key="1">
    <citation type="submission" date="2017-04" db="EMBL/GenBank/DDBJ databases">
        <title>Draft genome sequences of Alloscardovia macacae UMA81211 and UMA81212 isolated from the feces of a rhesus macaque (Macaca mulatta).</title>
        <authorList>
            <person name="Albert K."/>
            <person name="Sela D.A."/>
        </authorList>
    </citation>
    <scope>NUCLEOTIDE SEQUENCE [LARGE SCALE GENOMIC DNA]</scope>
    <source>
        <strain evidence="2 3">UMA81212</strain>
    </source>
</reference>
<proteinExistence type="predicted"/>